<proteinExistence type="predicted"/>
<dbReference type="AlphaFoldDB" id="A0A1D6E8A1"/>
<reference evidence="1" key="1">
    <citation type="submission" date="2015-12" db="EMBL/GenBank/DDBJ databases">
        <title>Update maize B73 reference genome by single molecule sequencing technologies.</title>
        <authorList>
            <consortium name="Maize Genome Sequencing Project"/>
            <person name="Ware D."/>
        </authorList>
    </citation>
    <scope>NUCLEOTIDE SEQUENCE [LARGE SCALE GENOMIC DNA]</scope>
    <source>
        <tissue evidence="1">Seedling</tissue>
    </source>
</reference>
<organism evidence="1">
    <name type="scientific">Zea mays</name>
    <name type="common">Maize</name>
    <dbReference type="NCBI Taxonomy" id="4577"/>
    <lineage>
        <taxon>Eukaryota</taxon>
        <taxon>Viridiplantae</taxon>
        <taxon>Streptophyta</taxon>
        <taxon>Embryophyta</taxon>
        <taxon>Tracheophyta</taxon>
        <taxon>Spermatophyta</taxon>
        <taxon>Magnoliopsida</taxon>
        <taxon>Liliopsida</taxon>
        <taxon>Poales</taxon>
        <taxon>Poaceae</taxon>
        <taxon>PACMAD clade</taxon>
        <taxon>Panicoideae</taxon>
        <taxon>Andropogonodae</taxon>
        <taxon>Andropogoneae</taxon>
        <taxon>Tripsacinae</taxon>
        <taxon>Zea</taxon>
    </lineage>
</organism>
<sequence>MAWSWCSRKEHNFIRVATRVEVPFQWTNLVLWTTSAIVARRIHVFL</sequence>
<accession>A0A1D6E8A1</accession>
<dbReference type="EMBL" id="CM007648">
    <property type="protein sequence ID" value="ONM16598.1"/>
    <property type="molecule type" value="Genomic_DNA"/>
</dbReference>
<protein>
    <submittedName>
        <fullName evidence="1">Uncharacterized protein</fullName>
    </submittedName>
</protein>
<evidence type="ECO:0000313" key="1">
    <source>
        <dbReference type="EMBL" id="ONM16598.1"/>
    </source>
</evidence>
<gene>
    <name evidence="1" type="ORF">ZEAMMB73_Zm00001d003267</name>
</gene>
<name>A0A1D6E8A1_MAIZE</name>